<accession>A0A239N245</accession>
<feature type="transmembrane region" description="Helical" evidence="7">
    <location>
        <begin position="258"/>
        <end position="274"/>
    </location>
</feature>
<feature type="domain" description="Major facilitator superfamily (MFS) profile" evidence="8">
    <location>
        <begin position="1"/>
        <end position="369"/>
    </location>
</feature>
<organism evidence="9 10">
    <name type="scientific">Rhodococcoides kyotonense</name>
    <dbReference type="NCBI Taxonomy" id="398843"/>
    <lineage>
        <taxon>Bacteria</taxon>
        <taxon>Bacillati</taxon>
        <taxon>Actinomycetota</taxon>
        <taxon>Actinomycetes</taxon>
        <taxon>Mycobacteriales</taxon>
        <taxon>Nocardiaceae</taxon>
        <taxon>Rhodococcoides</taxon>
    </lineage>
</organism>
<dbReference type="CDD" id="cd06173">
    <property type="entry name" value="MFS_MefA_like"/>
    <property type="match status" value="1"/>
</dbReference>
<keyword evidence="3" id="KW-1003">Cell membrane</keyword>
<keyword evidence="2" id="KW-0813">Transport</keyword>
<evidence type="ECO:0000256" key="2">
    <source>
        <dbReference type="ARBA" id="ARBA00022448"/>
    </source>
</evidence>
<evidence type="ECO:0000256" key="7">
    <source>
        <dbReference type="SAM" id="Phobius"/>
    </source>
</evidence>
<feature type="transmembrane region" description="Helical" evidence="7">
    <location>
        <begin position="187"/>
        <end position="206"/>
    </location>
</feature>
<evidence type="ECO:0000256" key="3">
    <source>
        <dbReference type="ARBA" id="ARBA00022475"/>
    </source>
</evidence>
<dbReference type="PROSITE" id="PS50850">
    <property type="entry name" value="MFS"/>
    <property type="match status" value="1"/>
</dbReference>
<feature type="transmembrane region" description="Helical" evidence="7">
    <location>
        <begin position="18"/>
        <end position="38"/>
    </location>
</feature>
<dbReference type="InterPro" id="IPR010290">
    <property type="entry name" value="TM_effector"/>
</dbReference>
<evidence type="ECO:0000256" key="5">
    <source>
        <dbReference type="ARBA" id="ARBA00022989"/>
    </source>
</evidence>
<feature type="transmembrane region" description="Helical" evidence="7">
    <location>
        <begin position="145"/>
        <end position="166"/>
    </location>
</feature>
<dbReference type="Proteomes" id="UP000198327">
    <property type="component" value="Unassembled WGS sequence"/>
</dbReference>
<keyword evidence="5 7" id="KW-1133">Transmembrane helix</keyword>
<keyword evidence="4 7" id="KW-0812">Transmembrane</keyword>
<protein>
    <submittedName>
        <fullName evidence="9">Predicted arabinose efflux permease, MFS family</fullName>
    </submittedName>
</protein>
<dbReference type="PANTHER" id="PTHR23513:SF11">
    <property type="entry name" value="STAPHYLOFERRIN A TRANSPORTER"/>
    <property type="match status" value="1"/>
</dbReference>
<gene>
    <name evidence="9" type="ORF">SAMN05421642_1272</name>
</gene>
<dbReference type="InterPro" id="IPR036259">
    <property type="entry name" value="MFS_trans_sf"/>
</dbReference>
<reference evidence="10" key="1">
    <citation type="submission" date="2017-06" db="EMBL/GenBank/DDBJ databases">
        <authorList>
            <person name="Varghese N."/>
            <person name="Submissions S."/>
        </authorList>
    </citation>
    <scope>NUCLEOTIDE SEQUENCE [LARGE SCALE GENOMIC DNA]</scope>
    <source>
        <strain evidence="10">JCM 23211</strain>
    </source>
</reference>
<name>A0A239N245_9NOCA</name>
<sequence length="375" mass="39438">MQTVAIALLVLQISESGAWLGLVIACRYAPVLLLSLWGGVIADRLPKRRIIIAASTANGMLATTLGICVLLSSVSIPLVMAICALMGAANAFDNPARQAWLSELVTDALLHSAVRLNSTLISIARIIGPLLAAVVITRWDLGWCFVLNAMSFGAVVVVTAVMQTSASDHSTSVDRQPGQIRQALRHVYRTRLLVIPMSLVAVNGALTLEFPVTLPLMAEYVFEGDAAVYACMTASMGAGAVLSGIVGASRPPPSNRSLWLSAVAWGIAICAAALSPSLPVMYFLLFFVGYGSVSFNSNTKTVLQLQASPDMRGRVMALWALAWIGSGAFGAPLVGAIGELLGARYALLLGGLAAVVGGIAVIQPLRERTPLRRSM</sequence>
<dbReference type="GO" id="GO:0022857">
    <property type="term" value="F:transmembrane transporter activity"/>
    <property type="evidence" value="ECO:0007669"/>
    <property type="project" value="InterPro"/>
</dbReference>
<proteinExistence type="predicted"/>
<keyword evidence="10" id="KW-1185">Reference proteome</keyword>
<evidence type="ECO:0000313" key="10">
    <source>
        <dbReference type="Proteomes" id="UP000198327"/>
    </source>
</evidence>
<dbReference type="InterPro" id="IPR020846">
    <property type="entry name" value="MFS_dom"/>
</dbReference>
<feature type="transmembrane region" description="Helical" evidence="7">
    <location>
        <begin position="318"/>
        <end position="337"/>
    </location>
</feature>
<feature type="transmembrane region" description="Helical" evidence="7">
    <location>
        <begin position="116"/>
        <end position="139"/>
    </location>
</feature>
<comment type="subcellular location">
    <subcellularLocation>
        <location evidence="1">Cell membrane</location>
        <topology evidence="1">Multi-pass membrane protein</topology>
    </subcellularLocation>
</comment>
<dbReference type="AlphaFoldDB" id="A0A239N245"/>
<evidence type="ECO:0000259" key="8">
    <source>
        <dbReference type="PROSITE" id="PS50850"/>
    </source>
</evidence>
<evidence type="ECO:0000256" key="4">
    <source>
        <dbReference type="ARBA" id="ARBA00022692"/>
    </source>
</evidence>
<dbReference type="PANTHER" id="PTHR23513">
    <property type="entry name" value="INTEGRAL MEMBRANE EFFLUX PROTEIN-RELATED"/>
    <property type="match status" value="1"/>
</dbReference>
<dbReference type="SUPFAM" id="SSF103473">
    <property type="entry name" value="MFS general substrate transporter"/>
    <property type="match status" value="1"/>
</dbReference>
<dbReference type="Pfam" id="PF05977">
    <property type="entry name" value="MFS_3"/>
    <property type="match status" value="1"/>
</dbReference>
<dbReference type="EMBL" id="FZOW01000027">
    <property type="protein sequence ID" value="SNT48484.1"/>
    <property type="molecule type" value="Genomic_DNA"/>
</dbReference>
<evidence type="ECO:0000256" key="6">
    <source>
        <dbReference type="ARBA" id="ARBA00023136"/>
    </source>
</evidence>
<dbReference type="GO" id="GO:0005886">
    <property type="term" value="C:plasma membrane"/>
    <property type="evidence" value="ECO:0007669"/>
    <property type="project" value="UniProtKB-SubCell"/>
</dbReference>
<dbReference type="Gene3D" id="1.20.1250.20">
    <property type="entry name" value="MFS general substrate transporter like domains"/>
    <property type="match status" value="1"/>
</dbReference>
<feature type="transmembrane region" description="Helical" evidence="7">
    <location>
        <begin position="226"/>
        <end position="246"/>
    </location>
</feature>
<evidence type="ECO:0000256" key="1">
    <source>
        <dbReference type="ARBA" id="ARBA00004651"/>
    </source>
</evidence>
<feature type="transmembrane region" description="Helical" evidence="7">
    <location>
        <begin position="343"/>
        <end position="365"/>
    </location>
</feature>
<keyword evidence="6 7" id="KW-0472">Membrane</keyword>
<evidence type="ECO:0000313" key="9">
    <source>
        <dbReference type="EMBL" id="SNT48484.1"/>
    </source>
</evidence>